<dbReference type="AlphaFoldDB" id="A0A9D9HYW7"/>
<feature type="non-terminal residue" evidence="9">
    <location>
        <position position="174"/>
    </location>
</feature>
<organism evidence="9 10">
    <name type="scientific">Candidatus Scybalomonas excrementavium</name>
    <dbReference type="NCBI Taxonomy" id="2840943"/>
    <lineage>
        <taxon>Bacteria</taxon>
        <taxon>Bacillati</taxon>
        <taxon>Bacillota</taxon>
        <taxon>Clostridia</taxon>
        <taxon>Lachnospirales</taxon>
        <taxon>Lachnospiraceae</taxon>
        <taxon>Lachnospiraceae incertae sedis</taxon>
        <taxon>Candidatus Scybalomonas</taxon>
    </lineage>
</organism>
<accession>A0A9D9HYW7</accession>
<evidence type="ECO:0000256" key="4">
    <source>
        <dbReference type="ARBA" id="ARBA00022692"/>
    </source>
</evidence>
<dbReference type="PROSITE" id="PS50928">
    <property type="entry name" value="ABC_TM1"/>
    <property type="match status" value="1"/>
</dbReference>
<gene>
    <name evidence="9" type="ORF">IAC13_00170</name>
</gene>
<evidence type="ECO:0000313" key="9">
    <source>
        <dbReference type="EMBL" id="MBO8462327.1"/>
    </source>
</evidence>
<keyword evidence="4 7" id="KW-0812">Transmembrane</keyword>
<evidence type="ECO:0000313" key="10">
    <source>
        <dbReference type="Proteomes" id="UP000823618"/>
    </source>
</evidence>
<feature type="transmembrane region" description="Helical" evidence="7">
    <location>
        <begin position="12"/>
        <end position="32"/>
    </location>
</feature>
<keyword evidence="3" id="KW-1003">Cell membrane</keyword>
<evidence type="ECO:0000256" key="2">
    <source>
        <dbReference type="ARBA" id="ARBA00022448"/>
    </source>
</evidence>
<reference evidence="9" key="2">
    <citation type="journal article" date="2021" name="PeerJ">
        <title>Extensive microbial diversity within the chicken gut microbiome revealed by metagenomics and culture.</title>
        <authorList>
            <person name="Gilroy R."/>
            <person name="Ravi A."/>
            <person name="Getino M."/>
            <person name="Pursley I."/>
            <person name="Horton D.L."/>
            <person name="Alikhan N.F."/>
            <person name="Baker D."/>
            <person name="Gharbi K."/>
            <person name="Hall N."/>
            <person name="Watson M."/>
            <person name="Adriaenssens E.M."/>
            <person name="Foster-Nyarko E."/>
            <person name="Jarju S."/>
            <person name="Secka A."/>
            <person name="Antonio M."/>
            <person name="Oren A."/>
            <person name="Chaudhuri R.R."/>
            <person name="La Ragione R."/>
            <person name="Hildebrand F."/>
            <person name="Pallen M.J."/>
        </authorList>
    </citation>
    <scope>NUCLEOTIDE SEQUENCE</scope>
    <source>
        <strain evidence="9">E3-2379</strain>
    </source>
</reference>
<reference evidence="9" key="1">
    <citation type="submission" date="2020-10" db="EMBL/GenBank/DDBJ databases">
        <authorList>
            <person name="Gilroy R."/>
        </authorList>
    </citation>
    <scope>NUCLEOTIDE SEQUENCE</scope>
    <source>
        <strain evidence="9">E3-2379</strain>
    </source>
</reference>
<name>A0A9D9HYW7_9FIRM</name>
<dbReference type="InterPro" id="IPR035906">
    <property type="entry name" value="MetI-like_sf"/>
</dbReference>
<protein>
    <submittedName>
        <fullName evidence="9">Carbohydrate ABC transporter permease</fullName>
    </submittedName>
</protein>
<keyword evidence="2" id="KW-0813">Transport</keyword>
<sequence>MKKVGNYIESAILLIVIFVCLLPFVYMFFMSWKSTLNAYDFSFSLKEFTIQHYQTIFKKPEITRYFFNSIFVAVCGVILTLITSCLAGYAFARMKFRGNPVLFLLVTITMFIPGEAILIQMYTVTRNFGMLNTFWALILPLPTALSVFIVRQAILAVPVEIIESARIDGARELS</sequence>
<feature type="transmembrane region" description="Helical" evidence="7">
    <location>
        <begin position="134"/>
        <end position="157"/>
    </location>
</feature>
<keyword evidence="5 7" id="KW-1133">Transmembrane helix</keyword>
<dbReference type="GO" id="GO:0055085">
    <property type="term" value="P:transmembrane transport"/>
    <property type="evidence" value="ECO:0007669"/>
    <property type="project" value="InterPro"/>
</dbReference>
<dbReference type="InterPro" id="IPR000515">
    <property type="entry name" value="MetI-like"/>
</dbReference>
<feature type="domain" description="ABC transmembrane type-1" evidence="8">
    <location>
        <begin position="66"/>
        <end position="174"/>
    </location>
</feature>
<dbReference type="Gene3D" id="1.10.3720.10">
    <property type="entry name" value="MetI-like"/>
    <property type="match status" value="1"/>
</dbReference>
<evidence type="ECO:0000256" key="6">
    <source>
        <dbReference type="ARBA" id="ARBA00023136"/>
    </source>
</evidence>
<dbReference type="PANTHER" id="PTHR43744:SF8">
    <property type="entry name" value="SN-GLYCEROL-3-PHOSPHATE TRANSPORT SYSTEM PERMEASE PROTEIN UGPE"/>
    <property type="match status" value="1"/>
</dbReference>
<dbReference type="EMBL" id="JADIML010000007">
    <property type="protein sequence ID" value="MBO8462327.1"/>
    <property type="molecule type" value="Genomic_DNA"/>
</dbReference>
<dbReference type="SUPFAM" id="SSF161098">
    <property type="entry name" value="MetI-like"/>
    <property type="match status" value="1"/>
</dbReference>
<dbReference type="CDD" id="cd06261">
    <property type="entry name" value="TM_PBP2"/>
    <property type="match status" value="1"/>
</dbReference>
<keyword evidence="6 7" id="KW-0472">Membrane</keyword>
<proteinExistence type="predicted"/>
<evidence type="ECO:0000256" key="7">
    <source>
        <dbReference type="SAM" id="Phobius"/>
    </source>
</evidence>
<dbReference type="GO" id="GO:0005886">
    <property type="term" value="C:plasma membrane"/>
    <property type="evidence" value="ECO:0007669"/>
    <property type="project" value="UniProtKB-SubCell"/>
</dbReference>
<evidence type="ECO:0000259" key="8">
    <source>
        <dbReference type="PROSITE" id="PS50928"/>
    </source>
</evidence>
<comment type="subcellular location">
    <subcellularLocation>
        <location evidence="1">Cell membrane</location>
        <topology evidence="1">Multi-pass membrane protein</topology>
    </subcellularLocation>
</comment>
<evidence type="ECO:0000256" key="3">
    <source>
        <dbReference type="ARBA" id="ARBA00022475"/>
    </source>
</evidence>
<feature type="transmembrane region" description="Helical" evidence="7">
    <location>
        <begin position="101"/>
        <end position="122"/>
    </location>
</feature>
<comment type="caution">
    <text evidence="9">The sequence shown here is derived from an EMBL/GenBank/DDBJ whole genome shotgun (WGS) entry which is preliminary data.</text>
</comment>
<feature type="transmembrane region" description="Helical" evidence="7">
    <location>
        <begin position="65"/>
        <end position="89"/>
    </location>
</feature>
<evidence type="ECO:0000256" key="5">
    <source>
        <dbReference type="ARBA" id="ARBA00022989"/>
    </source>
</evidence>
<evidence type="ECO:0000256" key="1">
    <source>
        <dbReference type="ARBA" id="ARBA00004651"/>
    </source>
</evidence>
<dbReference type="PANTHER" id="PTHR43744">
    <property type="entry name" value="ABC TRANSPORTER PERMEASE PROTEIN MG189-RELATED-RELATED"/>
    <property type="match status" value="1"/>
</dbReference>
<dbReference type="Proteomes" id="UP000823618">
    <property type="component" value="Unassembled WGS sequence"/>
</dbReference>